<feature type="transmembrane region" description="Helical" evidence="10">
    <location>
        <begin position="6"/>
        <end position="23"/>
    </location>
</feature>
<keyword evidence="7 10" id="KW-0472">Membrane</keyword>
<reference evidence="12 13" key="1">
    <citation type="submission" date="2022-03" db="EMBL/GenBank/DDBJ databases">
        <authorList>
            <person name="He Y."/>
        </authorList>
    </citation>
    <scope>NUCLEOTIDE SEQUENCE [LARGE SCALE GENOMIC DNA]</scope>
    <source>
        <strain evidence="12 13">TK19116</strain>
    </source>
</reference>
<evidence type="ECO:0000256" key="4">
    <source>
        <dbReference type="ARBA" id="ARBA00022475"/>
    </source>
</evidence>
<feature type="domain" description="NADH:quinone oxidoreductase/Mrp antiporter transmembrane" evidence="11">
    <location>
        <begin position="128"/>
        <end position="419"/>
    </location>
</feature>
<feature type="transmembrane region" description="Helical" evidence="10">
    <location>
        <begin position="303"/>
        <end position="324"/>
    </location>
</feature>
<keyword evidence="5 8" id="KW-0812">Transmembrane</keyword>
<dbReference type="NCBIfam" id="NF009309">
    <property type="entry name" value="PRK12666.1"/>
    <property type="match status" value="1"/>
</dbReference>
<dbReference type="InterPro" id="IPR001750">
    <property type="entry name" value="ND/Mrp_TM"/>
</dbReference>
<feature type="transmembrane region" description="Helical" evidence="10">
    <location>
        <begin position="32"/>
        <end position="51"/>
    </location>
</feature>
<dbReference type="EMBL" id="JAKZEU010000003">
    <property type="protein sequence ID" value="MCQ0970559.1"/>
    <property type="molecule type" value="Genomic_DNA"/>
</dbReference>
<evidence type="ECO:0000256" key="1">
    <source>
        <dbReference type="ARBA" id="ARBA00002378"/>
    </source>
</evidence>
<dbReference type="PRINTS" id="PR01437">
    <property type="entry name" value="NUOXDRDTASE4"/>
</dbReference>
<dbReference type="Pfam" id="PF00361">
    <property type="entry name" value="Proton_antipo_M"/>
    <property type="match status" value="1"/>
</dbReference>
<feature type="transmembrane region" description="Helical" evidence="10">
    <location>
        <begin position="372"/>
        <end position="390"/>
    </location>
</feature>
<evidence type="ECO:0000256" key="2">
    <source>
        <dbReference type="ARBA" id="ARBA00004651"/>
    </source>
</evidence>
<evidence type="ECO:0000256" key="5">
    <source>
        <dbReference type="ARBA" id="ARBA00022692"/>
    </source>
</evidence>
<evidence type="ECO:0000256" key="10">
    <source>
        <dbReference type="SAM" id="Phobius"/>
    </source>
</evidence>
<feature type="transmembrane region" description="Helical" evidence="10">
    <location>
        <begin position="71"/>
        <end position="97"/>
    </location>
</feature>
<organism evidence="12 13">
    <name type="scientific">Paracoccus albicereus</name>
    <dbReference type="NCBI Taxonomy" id="2922394"/>
    <lineage>
        <taxon>Bacteria</taxon>
        <taxon>Pseudomonadati</taxon>
        <taxon>Pseudomonadota</taxon>
        <taxon>Alphaproteobacteria</taxon>
        <taxon>Rhodobacterales</taxon>
        <taxon>Paracoccaceae</taxon>
        <taxon>Paracoccus</taxon>
    </lineage>
</organism>
<evidence type="ECO:0000256" key="9">
    <source>
        <dbReference type="SAM" id="MobiDB-lite"/>
    </source>
</evidence>
<comment type="similarity">
    <text evidence="3">Belongs to the CPA3 antiporters (TC 2.A.63) subunit D family.</text>
</comment>
<protein>
    <submittedName>
        <fullName evidence="12">Monovalent cation/H+ antiporter subunit D</fullName>
    </submittedName>
</protein>
<feature type="transmembrane region" description="Helical" evidence="10">
    <location>
        <begin position="162"/>
        <end position="185"/>
    </location>
</feature>
<keyword evidence="6 10" id="KW-1133">Transmembrane helix</keyword>
<gene>
    <name evidence="12" type="ORF">MLD63_09000</name>
</gene>
<comment type="function">
    <text evidence="1">NDH-1 shuttles electrons from NADH, via FMN and iron-sulfur (Fe-S) centers, to quinones in the respiratory chain. The immediate electron acceptor for the enzyme in this species is believed to be ubiquinone. Couples the redox reaction to proton translocation (for every two electrons transferred, four hydrogen ions are translocated across the cytoplasmic membrane), and thus conserves the redox energy in a proton gradient.</text>
</comment>
<name>A0ABT1MQH0_9RHOB</name>
<evidence type="ECO:0000256" key="7">
    <source>
        <dbReference type="ARBA" id="ARBA00023136"/>
    </source>
</evidence>
<dbReference type="RefSeq" id="WP_255329585.1">
    <property type="nucleotide sequence ID" value="NZ_JAKZEU010000003.1"/>
</dbReference>
<feature type="transmembrane region" description="Helical" evidence="10">
    <location>
        <begin position="205"/>
        <end position="231"/>
    </location>
</feature>
<dbReference type="InterPro" id="IPR050586">
    <property type="entry name" value="CPA3_Na-H_Antiporter_D"/>
</dbReference>
<comment type="subcellular location">
    <subcellularLocation>
        <location evidence="2">Cell membrane</location>
        <topology evidence="2">Multi-pass membrane protein</topology>
    </subcellularLocation>
    <subcellularLocation>
        <location evidence="8">Membrane</location>
        <topology evidence="8">Multi-pass membrane protein</topology>
    </subcellularLocation>
</comment>
<proteinExistence type="inferred from homology"/>
<evidence type="ECO:0000256" key="8">
    <source>
        <dbReference type="RuleBase" id="RU000320"/>
    </source>
</evidence>
<dbReference type="InterPro" id="IPR003918">
    <property type="entry name" value="NADH_UbQ_OxRdtase"/>
</dbReference>
<sequence length="533" mass="57423">MNHWIIAPVLLPALMGALIILWMRHDLFLQRVFGLIATGLLLFVSIYLLWLASDGDVRVYRLGNWRAPFGIVLMLDRLAAIMLTLTSILALVVQLYAFGSGWDRKGWHFHALWQFQLMGIGGAFLTGDAFNLFVFFEVLLIASYGLMIHGGGPMRLRAGVQYIAYNLAGSTLFLGALGAIYAATGTLNMADLALRVAEMSPDDTALLRTGAVLLMLVFAVKAAIFPLHFWLPSTYANAPGPTAALFAIMSKVGVYAIIRFFTLVFPQDSVVETIATDLLLPAALFTLALGQIAVAGTRSLTRMAAYAAIASIGTLMISVARFSPEGLSAGLYYMIHSTLATGALFLVVDLIAARRGGDVWLRLRPAIKNTGIVSALFFTTAIAIAGLPPLSGFIGKLLILDATAEDPWMGWIWGTILITSLFAIVGFGRAGSMLFWKSHTLDPEPGNDTDEGPRPAPGPIPTKLDTDEQIQDVADSASPGLAFTSVFMLLGCLAMLTLAAGPVTQYLSDTTTQMLTPQLYIESVIEQQEGARP</sequence>
<feature type="transmembrane region" description="Helical" evidence="10">
    <location>
        <begin position="243"/>
        <end position="266"/>
    </location>
</feature>
<evidence type="ECO:0000256" key="6">
    <source>
        <dbReference type="ARBA" id="ARBA00022989"/>
    </source>
</evidence>
<keyword evidence="13" id="KW-1185">Reference proteome</keyword>
<dbReference type="Proteomes" id="UP001203945">
    <property type="component" value="Unassembled WGS sequence"/>
</dbReference>
<feature type="transmembrane region" description="Helical" evidence="10">
    <location>
        <begin position="480"/>
        <end position="500"/>
    </location>
</feature>
<evidence type="ECO:0000313" key="13">
    <source>
        <dbReference type="Proteomes" id="UP001203945"/>
    </source>
</evidence>
<comment type="caution">
    <text evidence="12">The sequence shown here is derived from an EMBL/GenBank/DDBJ whole genome shotgun (WGS) entry which is preliminary data.</text>
</comment>
<dbReference type="PANTHER" id="PTHR42703:SF1">
    <property type="entry name" value="NA(+)_H(+) ANTIPORTER SUBUNIT D1"/>
    <property type="match status" value="1"/>
</dbReference>
<keyword evidence="4" id="KW-1003">Cell membrane</keyword>
<evidence type="ECO:0000259" key="11">
    <source>
        <dbReference type="Pfam" id="PF00361"/>
    </source>
</evidence>
<feature type="transmembrane region" description="Helical" evidence="10">
    <location>
        <begin position="410"/>
        <end position="428"/>
    </location>
</feature>
<feature type="transmembrane region" description="Helical" evidence="10">
    <location>
        <begin position="278"/>
        <end position="296"/>
    </location>
</feature>
<dbReference type="PANTHER" id="PTHR42703">
    <property type="entry name" value="NADH DEHYDROGENASE"/>
    <property type="match status" value="1"/>
</dbReference>
<evidence type="ECO:0000313" key="12">
    <source>
        <dbReference type="EMBL" id="MCQ0970559.1"/>
    </source>
</evidence>
<accession>A0ABT1MQH0</accession>
<evidence type="ECO:0000256" key="3">
    <source>
        <dbReference type="ARBA" id="ARBA00005346"/>
    </source>
</evidence>
<feature type="transmembrane region" description="Helical" evidence="10">
    <location>
        <begin position="330"/>
        <end position="352"/>
    </location>
</feature>
<feature type="region of interest" description="Disordered" evidence="9">
    <location>
        <begin position="441"/>
        <end position="462"/>
    </location>
</feature>